<dbReference type="AlphaFoldDB" id="A0A4Y6PM00"/>
<organism evidence="2 3">
    <name type="scientific">Persicimonas caeni</name>
    <dbReference type="NCBI Taxonomy" id="2292766"/>
    <lineage>
        <taxon>Bacteria</taxon>
        <taxon>Deltaproteobacteria</taxon>
        <taxon>Bradymonadales</taxon>
        <taxon>Bradymonadaceae</taxon>
        <taxon>Persicimonas</taxon>
    </lineage>
</organism>
<dbReference type="Proteomes" id="UP000315995">
    <property type="component" value="Chromosome"/>
</dbReference>
<proteinExistence type="predicted"/>
<protein>
    <submittedName>
        <fullName evidence="2">Uncharacterized protein</fullName>
    </submittedName>
</protein>
<feature type="region of interest" description="Disordered" evidence="1">
    <location>
        <begin position="1"/>
        <end position="24"/>
    </location>
</feature>
<reference evidence="2 3" key="1">
    <citation type="submission" date="2019-06" db="EMBL/GenBank/DDBJ databases">
        <title>Persicimonas caeni gen. nov., sp. nov., a predatory bacterium isolated from solar saltern.</title>
        <authorList>
            <person name="Wang S."/>
        </authorList>
    </citation>
    <scope>NUCLEOTIDE SEQUENCE [LARGE SCALE GENOMIC DNA]</scope>
    <source>
        <strain evidence="2 3">YN101</strain>
    </source>
</reference>
<dbReference type="EMBL" id="CP041186">
    <property type="protein sequence ID" value="QDG49292.1"/>
    <property type="molecule type" value="Genomic_DNA"/>
</dbReference>
<dbReference type="RefSeq" id="WP_141195791.1">
    <property type="nucleotide sequence ID" value="NZ_CP041186.1"/>
</dbReference>
<evidence type="ECO:0000256" key="1">
    <source>
        <dbReference type="SAM" id="MobiDB-lite"/>
    </source>
</evidence>
<name>A0A4Y6PM00_PERCE</name>
<accession>A0A5B8Y2B5</accession>
<accession>A0A4Y6PM00</accession>
<evidence type="ECO:0000313" key="3">
    <source>
        <dbReference type="Proteomes" id="UP000315995"/>
    </source>
</evidence>
<gene>
    <name evidence="2" type="ORF">FIV42_00645</name>
</gene>
<feature type="compositionally biased region" description="Polar residues" evidence="1">
    <location>
        <begin position="13"/>
        <end position="24"/>
    </location>
</feature>
<keyword evidence="3" id="KW-1185">Reference proteome</keyword>
<sequence length="274" mass="30771">MIDDLEIKPLQPTKGQTPSKMASEINRVSQRRQCLVLGREQYNAPYDWSYRDYHWNWHGTNASKSLYVYEVAAPPRQSLSQVEVYADILPIYYGRYAQAESFSDSKQKGAKGVIRFSAEAQQIDDGQTSWSTVGGSLSEWLYKTVVYTPTNLLAESHVLRNMFLLFEESEDGTSFAYQEGTWDRVLDASVETVPARISFGLTGAYNPELPLRINMNVEVWVKGDGGDPGYPFTEHSGWNDDGGNGANLPADNEGLPMKSNMHLWMLGFSAWGIS</sequence>
<evidence type="ECO:0000313" key="2">
    <source>
        <dbReference type="EMBL" id="QDG49292.1"/>
    </source>
</evidence>